<keyword evidence="3" id="KW-1185">Reference proteome</keyword>
<dbReference type="PANTHER" id="PTHR43155:SF2">
    <property type="entry name" value="CYCLIC DI-GMP PHOSPHODIESTERASE PA4108"/>
    <property type="match status" value="1"/>
</dbReference>
<evidence type="ECO:0000313" key="3">
    <source>
        <dbReference type="Proteomes" id="UP000019482"/>
    </source>
</evidence>
<dbReference type="SUPFAM" id="SSF109604">
    <property type="entry name" value="HD-domain/PDEase-like"/>
    <property type="match status" value="1"/>
</dbReference>
<dbReference type="InterPro" id="IPR006675">
    <property type="entry name" value="HDIG_dom"/>
</dbReference>
<proteinExistence type="predicted"/>
<dbReference type="Gene3D" id="1.10.3210.10">
    <property type="entry name" value="Hypothetical protein af1432"/>
    <property type="match status" value="1"/>
</dbReference>
<dbReference type="AlphaFoldDB" id="W6N7Q5"/>
<accession>W6N7Q5</accession>
<feature type="domain" description="HD-GYP" evidence="1">
    <location>
        <begin position="105"/>
        <end position="301"/>
    </location>
</feature>
<dbReference type="OrthoDB" id="9804747at2"/>
<dbReference type="PANTHER" id="PTHR43155">
    <property type="entry name" value="CYCLIC DI-GMP PHOSPHODIESTERASE PA4108-RELATED"/>
    <property type="match status" value="1"/>
</dbReference>
<reference evidence="2 3" key="1">
    <citation type="journal article" date="2015" name="Genome Announc.">
        <title>Draft Genome Sequence of Clostridium tyrobutyricum Strain DIVETGP, Isolated from Cow's Milk for Grana Padano Production.</title>
        <authorList>
            <person name="Soggiu A."/>
            <person name="Piras C."/>
            <person name="Gaiarsa S."/>
            <person name="Sassera D."/>
            <person name="Roncada P."/>
            <person name="Bendixen E."/>
            <person name="Brasca M."/>
            <person name="Bonizzi L."/>
        </authorList>
    </citation>
    <scope>NUCLEOTIDE SEQUENCE [LARGE SCALE GENOMIC DNA]</scope>
    <source>
        <strain evidence="2 3">DIVETGP</strain>
    </source>
</reference>
<comment type="caution">
    <text evidence="2">The sequence shown here is derived from an EMBL/GenBank/DDBJ whole genome shotgun (WGS) entry which is preliminary data.</text>
</comment>
<evidence type="ECO:0000313" key="2">
    <source>
        <dbReference type="EMBL" id="CDL92340.1"/>
    </source>
</evidence>
<dbReference type="PROSITE" id="PS51832">
    <property type="entry name" value="HD_GYP"/>
    <property type="match status" value="1"/>
</dbReference>
<protein>
    <submittedName>
        <fullName evidence="2">HD-GYP domain</fullName>
    </submittedName>
</protein>
<dbReference type="RefSeq" id="WP_017895166.1">
    <property type="nucleotide sequence ID" value="NZ_CBXI010000040.1"/>
</dbReference>
<evidence type="ECO:0000259" key="1">
    <source>
        <dbReference type="PROSITE" id="PS51832"/>
    </source>
</evidence>
<dbReference type="EMBL" id="CBXI010000040">
    <property type="protein sequence ID" value="CDL92340.1"/>
    <property type="molecule type" value="Genomic_DNA"/>
</dbReference>
<dbReference type="Proteomes" id="UP000019482">
    <property type="component" value="Unassembled WGS sequence"/>
</dbReference>
<dbReference type="InterPro" id="IPR003607">
    <property type="entry name" value="HD/PDEase_dom"/>
</dbReference>
<name>W6N7Q5_CLOTY</name>
<sequence>MRLEHISKIREGQILGKNILTSDGQILLKAGVNLSDVYINKLRNLGVCYMYIEDEMLDDVYVEDEKLTELKQIAMKSISSIVGKLYYGNGKGFEKAIAPVQDMMDYILNMGDVNKSLYDIKTYDNYTSIHSLDTCVMSCFLAITSGVDSCDLKDVGVGAILHDVGKTKIPIEILNKKTRLTYEEFEEIKKHPLYGVELLKKNFMISSRIIKVVEQHHERVDGRGYPYGLRDKQITKFAKIVCICDVYDAVSNDRVYRKKFKLNESYELILSGSGSAFDKQLVLDFKNTFAIYPLGCHVKLSNNEDGYVIKQNQGFPDRPIVRVIPKDTGNISCFHEIDLLYNTNVVILKII</sequence>
<organism evidence="2 3">
    <name type="scientific">Clostridium tyrobutyricum DIVETGP</name>
    <dbReference type="NCBI Taxonomy" id="1408889"/>
    <lineage>
        <taxon>Bacteria</taxon>
        <taxon>Bacillati</taxon>
        <taxon>Bacillota</taxon>
        <taxon>Clostridia</taxon>
        <taxon>Eubacteriales</taxon>
        <taxon>Clostridiaceae</taxon>
        <taxon>Clostridium</taxon>
    </lineage>
</organism>
<gene>
    <name evidence="2" type="ORF">CTDIVETGP_2410</name>
</gene>
<dbReference type="SMART" id="SM00471">
    <property type="entry name" value="HDc"/>
    <property type="match status" value="1"/>
</dbReference>
<dbReference type="InterPro" id="IPR037522">
    <property type="entry name" value="HD_GYP_dom"/>
</dbReference>
<dbReference type="CDD" id="cd00077">
    <property type="entry name" value="HDc"/>
    <property type="match status" value="1"/>
</dbReference>
<dbReference type="NCBIfam" id="TIGR00277">
    <property type="entry name" value="HDIG"/>
    <property type="match status" value="1"/>
</dbReference>
<dbReference type="Pfam" id="PF13487">
    <property type="entry name" value="HD_5"/>
    <property type="match status" value="1"/>
</dbReference>
<dbReference type="GeneID" id="29420261"/>